<dbReference type="SUPFAM" id="SSF55120">
    <property type="entry name" value="Pseudouridine synthase"/>
    <property type="match status" value="1"/>
</dbReference>
<protein>
    <recommendedName>
        <fullName evidence="5">tRNA pseudouridine synthase B</fullName>
        <ecNumber evidence="5">5.4.99.25</ecNumber>
    </recommendedName>
    <alternativeName>
        <fullName evidence="5">tRNA pseudouridine(55) synthase</fullName>
        <shortName evidence="5">Psi55 synthase</shortName>
    </alternativeName>
    <alternativeName>
        <fullName evidence="5">tRNA pseudouridylate synthase</fullName>
    </alternativeName>
    <alternativeName>
        <fullName evidence="5">tRNA-uridine isomerase</fullName>
    </alternativeName>
</protein>
<dbReference type="Pfam" id="PF09157">
    <property type="entry name" value="TruB-C_2"/>
    <property type="match status" value="1"/>
</dbReference>
<dbReference type="CDD" id="cd02573">
    <property type="entry name" value="PseudoU_synth_EcTruB"/>
    <property type="match status" value="1"/>
</dbReference>
<evidence type="ECO:0000259" key="6">
    <source>
        <dbReference type="Pfam" id="PF01509"/>
    </source>
</evidence>
<feature type="domain" description="tRNA pseudouridylate synthase B C-terminal" evidence="8">
    <location>
        <begin position="183"/>
        <end position="223"/>
    </location>
</feature>
<dbReference type="InterPro" id="IPR015240">
    <property type="entry name" value="tRNA_sdUridine_synth_fam1_C"/>
</dbReference>
<evidence type="ECO:0000256" key="1">
    <source>
        <dbReference type="ARBA" id="ARBA00000385"/>
    </source>
</evidence>
<dbReference type="InterPro" id="IPR032819">
    <property type="entry name" value="TruB_C"/>
</dbReference>
<evidence type="ECO:0000256" key="5">
    <source>
        <dbReference type="HAMAP-Rule" id="MF_01080"/>
    </source>
</evidence>
<dbReference type="GO" id="GO:0031119">
    <property type="term" value="P:tRNA pseudouridine synthesis"/>
    <property type="evidence" value="ECO:0007669"/>
    <property type="project" value="UniProtKB-UniRule"/>
</dbReference>
<dbReference type="InterPro" id="IPR020103">
    <property type="entry name" value="PsdUridine_synth_cat_dom_sf"/>
</dbReference>
<dbReference type="PANTHER" id="PTHR13767">
    <property type="entry name" value="TRNA-PSEUDOURIDINE SYNTHASE"/>
    <property type="match status" value="1"/>
</dbReference>
<organism evidence="9 10">
    <name type="scientific">Pigmentiphaga humi</name>
    <dbReference type="NCBI Taxonomy" id="2478468"/>
    <lineage>
        <taxon>Bacteria</taxon>
        <taxon>Pseudomonadati</taxon>
        <taxon>Pseudomonadota</taxon>
        <taxon>Betaproteobacteria</taxon>
        <taxon>Burkholderiales</taxon>
        <taxon>Alcaligenaceae</taxon>
        <taxon>Pigmentiphaga</taxon>
    </lineage>
</organism>
<evidence type="ECO:0000256" key="3">
    <source>
        <dbReference type="ARBA" id="ARBA00022694"/>
    </source>
</evidence>
<evidence type="ECO:0000259" key="7">
    <source>
        <dbReference type="Pfam" id="PF09157"/>
    </source>
</evidence>
<dbReference type="HAMAP" id="MF_01080">
    <property type="entry name" value="TruB_bact"/>
    <property type="match status" value="1"/>
</dbReference>
<dbReference type="EMBL" id="UWPJ01000036">
    <property type="protein sequence ID" value="VCU72171.1"/>
    <property type="molecule type" value="Genomic_DNA"/>
</dbReference>
<keyword evidence="10" id="KW-1185">Reference proteome</keyword>
<dbReference type="Pfam" id="PF01509">
    <property type="entry name" value="TruB_N"/>
    <property type="match status" value="1"/>
</dbReference>
<dbReference type="InterPro" id="IPR002501">
    <property type="entry name" value="PsdUridine_synth_N"/>
</dbReference>
<dbReference type="GO" id="GO:0003723">
    <property type="term" value="F:RNA binding"/>
    <property type="evidence" value="ECO:0007669"/>
    <property type="project" value="InterPro"/>
</dbReference>
<dbReference type="RefSeq" id="WP_124081752.1">
    <property type="nucleotide sequence ID" value="NZ_UWPJ01000036.1"/>
</dbReference>
<dbReference type="GO" id="GO:0160148">
    <property type="term" value="F:tRNA pseudouridine(55) synthase activity"/>
    <property type="evidence" value="ECO:0007669"/>
    <property type="project" value="UniProtKB-EC"/>
</dbReference>
<comment type="function">
    <text evidence="5">Responsible for synthesis of pseudouridine from uracil-55 in the psi GC loop of transfer RNAs.</text>
</comment>
<proteinExistence type="inferred from homology"/>
<evidence type="ECO:0000256" key="4">
    <source>
        <dbReference type="ARBA" id="ARBA00023235"/>
    </source>
</evidence>
<keyword evidence="3 5" id="KW-0819">tRNA processing</keyword>
<dbReference type="InterPro" id="IPR036974">
    <property type="entry name" value="PUA_sf"/>
</dbReference>
<dbReference type="Gene3D" id="2.30.130.10">
    <property type="entry name" value="PUA domain"/>
    <property type="match status" value="1"/>
</dbReference>
<name>A0A3P4B8B2_9BURK</name>
<feature type="domain" description="Pseudouridine synthase II N-terminal" evidence="6">
    <location>
        <begin position="31"/>
        <end position="182"/>
    </location>
</feature>
<feature type="domain" description="tRNA pseudouridine synthase II TruB subfamily 1 C-terminal" evidence="7">
    <location>
        <begin position="243"/>
        <end position="310"/>
    </location>
</feature>
<dbReference type="Pfam" id="PF16198">
    <property type="entry name" value="TruB_C_2"/>
    <property type="match status" value="1"/>
</dbReference>
<sequence>MASRRGRALDGVLLLDKPEGLSSNHALQRARRILDARKAGHTGTLDPFATGLMVLCFGEATKFSGAMFHADKRYLATLAFGEETDSGDRTGLPVGFPGQQADRRVEEVELRDVLSRFAGRITQVPPMYSALKRDGKPLYEYARAGIELEREAREVTIHDLRMVSMTPGAAVLDVACSKGTYIRTLAQDIGRALGRGAHLTGLRRTQTAGFALSEAWTLDRLEALADPAGALLPADALLPELAAVQLDEAAAQRFLQGRRERWTAAAPAAAGASGQAAGAPTDKVRVYGPEGKFLGTARCEDGWLQPDRLISFKETT</sequence>
<dbReference type="AlphaFoldDB" id="A0A3P4B8B2"/>
<dbReference type="Proteomes" id="UP000277294">
    <property type="component" value="Unassembled WGS sequence"/>
</dbReference>
<dbReference type="InterPro" id="IPR014780">
    <property type="entry name" value="tRNA_psdUridine_synth_TruB"/>
</dbReference>
<keyword evidence="4 5" id="KW-0413">Isomerase</keyword>
<comment type="similarity">
    <text evidence="2 5">Belongs to the pseudouridine synthase TruB family. Type 1 subfamily.</text>
</comment>
<dbReference type="OrthoDB" id="9802309at2"/>
<accession>A0A3P4B8B2</accession>
<dbReference type="EC" id="5.4.99.25" evidence="5"/>
<evidence type="ECO:0000256" key="2">
    <source>
        <dbReference type="ARBA" id="ARBA00005642"/>
    </source>
</evidence>
<dbReference type="GO" id="GO:1990481">
    <property type="term" value="P:mRNA pseudouridine synthesis"/>
    <property type="evidence" value="ECO:0007669"/>
    <property type="project" value="TreeGrafter"/>
</dbReference>
<dbReference type="Gene3D" id="3.30.2350.10">
    <property type="entry name" value="Pseudouridine synthase"/>
    <property type="match status" value="1"/>
</dbReference>
<feature type="active site" description="Nucleophile" evidence="5">
    <location>
        <position position="46"/>
    </location>
</feature>
<evidence type="ECO:0000259" key="8">
    <source>
        <dbReference type="Pfam" id="PF16198"/>
    </source>
</evidence>
<evidence type="ECO:0000313" key="10">
    <source>
        <dbReference type="Proteomes" id="UP000277294"/>
    </source>
</evidence>
<dbReference type="PANTHER" id="PTHR13767:SF2">
    <property type="entry name" value="PSEUDOURIDYLATE SYNTHASE TRUB1"/>
    <property type="match status" value="1"/>
</dbReference>
<reference evidence="9 10" key="1">
    <citation type="submission" date="2018-10" db="EMBL/GenBank/DDBJ databases">
        <authorList>
            <person name="Criscuolo A."/>
        </authorList>
    </citation>
    <scope>NUCLEOTIDE SEQUENCE [LARGE SCALE GENOMIC DNA]</scope>
    <source>
        <strain evidence="9">DnA1</strain>
    </source>
</reference>
<comment type="catalytic activity">
    <reaction evidence="1 5">
        <text>uridine(55) in tRNA = pseudouridine(55) in tRNA</text>
        <dbReference type="Rhea" id="RHEA:42532"/>
        <dbReference type="Rhea" id="RHEA-COMP:10101"/>
        <dbReference type="Rhea" id="RHEA-COMP:10102"/>
        <dbReference type="ChEBI" id="CHEBI:65314"/>
        <dbReference type="ChEBI" id="CHEBI:65315"/>
        <dbReference type="EC" id="5.4.99.25"/>
    </reaction>
</comment>
<evidence type="ECO:0000313" key="9">
    <source>
        <dbReference type="EMBL" id="VCU72171.1"/>
    </source>
</evidence>
<dbReference type="NCBIfam" id="TIGR00431">
    <property type="entry name" value="TruB"/>
    <property type="match status" value="1"/>
</dbReference>
<gene>
    <name evidence="5 9" type="primary">truB</name>
    <name evidence="9" type="ORF">PIGHUM_04267</name>
</gene>